<keyword evidence="1" id="KW-0732">Signal</keyword>
<comment type="caution">
    <text evidence="2">The sequence shown here is derived from an EMBL/GenBank/DDBJ whole genome shotgun (WGS) entry which is preliminary data.</text>
</comment>
<protein>
    <submittedName>
        <fullName evidence="2">Uncharacterized protein</fullName>
    </submittedName>
</protein>
<dbReference type="Pfam" id="PF16743">
    <property type="entry name" value="PliI"/>
    <property type="match status" value="1"/>
</dbReference>
<evidence type="ECO:0000313" key="3">
    <source>
        <dbReference type="Proteomes" id="UP000186277"/>
    </source>
</evidence>
<proteinExistence type="predicted"/>
<reference evidence="2 3" key="1">
    <citation type="submission" date="2016-09" db="EMBL/GenBank/DDBJ databases">
        <title>Xenorhabdus thuongxuanensis sp. nov. and Xenorhabdus eapokensis sp. nov., isolated from Steinernema species.</title>
        <authorList>
            <person name="Kaempfer P."/>
            <person name="Tobias N.J."/>
            <person name="Phan Ke L."/>
            <person name="Bode H.B."/>
            <person name="Glaeser S.P."/>
        </authorList>
    </citation>
    <scope>NUCLEOTIDE SEQUENCE [LARGE SCALE GENOMIC DNA]</scope>
    <source>
        <strain evidence="2 3">30TX1</strain>
    </source>
</reference>
<dbReference type="Gene3D" id="2.40.128.460">
    <property type="entry name" value="Periplasmic lysozyme inhibitor of I-type lysozyme"/>
    <property type="match status" value="1"/>
</dbReference>
<keyword evidence="3" id="KW-1185">Reference proteome</keyword>
<evidence type="ECO:0000313" key="2">
    <source>
        <dbReference type="EMBL" id="OKP07660.1"/>
    </source>
</evidence>
<gene>
    <name evidence="2" type="ORF">Xentx_01423</name>
</gene>
<dbReference type="Proteomes" id="UP000186277">
    <property type="component" value="Unassembled WGS sequence"/>
</dbReference>
<dbReference type="InterPro" id="IPR031948">
    <property type="entry name" value="PliI"/>
</dbReference>
<dbReference type="InterPro" id="IPR038643">
    <property type="entry name" value="PliI_sf"/>
</dbReference>
<name>A0A1Q5U5C3_9GAMM</name>
<evidence type="ECO:0000256" key="1">
    <source>
        <dbReference type="SAM" id="SignalP"/>
    </source>
</evidence>
<feature type="signal peptide" evidence="1">
    <location>
        <begin position="1"/>
        <end position="26"/>
    </location>
</feature>
<accession>A0A1Q5U5C3</accession>
<dbReference type="CDD" id="cd09632">
    <property type="entry name" value="PliI_like"/>
    <property type="match status" value="1"/>
</dbReference>
<dbReference type="AlphaFoldDB" id="A0A1Q5U5C3"/>
<dbReference type="EMBL" id="MKGR01000007">
    <property type="protein sequence ID" value="OKP07660.1"/>
    <property type="molecule type" value="Genomic_DNA"/>
</dbReference>
<dbReference type="OrthoDB" id="8455654at2"/>
<feature type="chain" id="PRO_5012886129" evidence="1">
    <location>
        <begin position="27"/>
        <end position="159"/>
    </location>
</feature>
<sequence length="159" mass="17423">MRISNIMKAIVISTLITLMLSTPANAREGKLIKLPDKRFAILSEGDLENASSGSYSIAIFKDKDLIDFETGGVFERDGSVFEDNGTPRIKFADIDGDGAKEFIVSKLTAGSGNYLEVDALKITKKNVKLLTRIYINGNNDPIKSLHAVCKRGKCIEQKP</sequence>
<organism evidence="2 3">
    <name type="scientific">Xenorhabdus thuongxuanensis</name>
    <dbReference type="NCBI Taxonomy" id="1873484"/>
    <lineage>
        <taxon>Bacteria</taxon>
        <taxon>Pseudomonadati</taxon>
        <taxon>Pseudomonadota</taxon>
        <taxon>Gammaproteobacteria</taxon>
        <taxon>Enterobacterales</taxon>
        <taxon>Morganellaceae</taxon>
        <taxon>Xenorhabdus</taxon>
    </lineage>
</organism>